<feature type="compositionally biased region" description="Basic and acidic residues" evidence="1">
    <location>
        <begin position="225"/>
        <end position="241"/>
    </location>
</feature>
<protein>
    <submittedName>
        <fullName evidence="2">Uncharacterized protein</fullName>
    </submittedName>
</protein>
<accession>A0A7S1F017</accession>
<feature type="compositionally biased region" description="Low complexity" evidence="1">
    <location>
        <begin position="188"/>
        <end position="203"/>
    </location>
</feature>
<name>A0A7S1F017_NOCSC</name>
<sequence>MAQAPLKPLVSGQHQFVATSDSEPAPDVALLVRYLRRYGYKAESASTWRIPPRLGDCRSPHIFMTVSNHKEEEGHTWYEIKCVLSRKGHSRMVWSTCRRLAQLRRHLYGVVKRDLGEDAYRDHFGGNHFARRGGRRGTTRRLSMWCDKLTDGMNAGIVSPAVVQAVLQFFEAPDPGPRLSKDGDEKMSTCSDTSTTSRSSRGSAILRSASTRALHLWGKVYTRSESWRGKDEHQPERELEKNGLSPGAAA</sequence>
<reference evidence="2" key="1">
    <citation type="submission" date="2021-01" db="EMBL/GenBank/DDBJ databases">
        <authorList>
            <person name="Corre E."/>
            <person name="Pelletier E."/>
            <person name="Niang G."/>
            <person name="Scheremetjew M."/>
            <person name="Finn R."/>
            <person name="Kale V."/>
            <person name="Holt S."/>
            <person name="Cochrane G."/>
            <person name="Meng A."/>
            <person name="Brown T."/>
            <person name="Cohen L."/>
        </authorList>
    </citation>
    <scope>NUCLEOTIDE SEQUENCE</scope>
</reference>
<proteinExistence type="predicted"/>
<gene>
    <name evidence="2" type="ORF">NSCI0253_LOCUS8461</name>
</gene>
<feature type="region of interest" description="Disordered" evidence="1">
    <location>
        <begin position="225"/>
        <end position="250"/>
    </location>
</feature>
<evidence type="ECO:0000313" key="2">
    <source>
        <dbReference type="EMBL" id="CAD8834113.1"/>
    </source>
</evidence>
<dbReference type="EMBL" id="HBFQ01012093">
    <property type="protein sequence ID" value="CAD8834113.1"/>
    <property type="molecule type" value="Transcribed_RNA"/>
</dbReference>
<feature type="region of interest" description="Disordered" evidence="1">
    <location>
        <begin position="174"/>
        <end position="205"/>
    </location>
</feature>
<organism evidence="2">
    <name type="scientific">Noctiluca scintillans</name>
    <name type="common">Sea sparkle</name>
    <name type="synonym">Red tide dinoflagellate</name>
    <dbReference type="NCBI Taxonomy" id="2966"/>
    <lineage>
        <taxon>Eukaryota</taxon>
        <taxon>Sar</taxon>
        <taxon>Alveolata</taxon>
        <taxon>Dinophyceae</taxon>
        <taxon>Noctilucales</taxon>
        <taxon>Noctilucaceae</taxon>
        <taxon>Noctiluca</taxon>
    </lineage>
</organism>
<dbReference type="AlphaFoldDB" id="A0A7S1F017"/>
<evidence type="ECO:0000256" key="1">
    <source>
        <dbReference type="SAM" id="MobiDB-lite"/>
    </source>
</evidence>